<dbReference type="EMBL" id="CP036272">
    <property type="protein sequence ID" value="QDT59674.1"/>
    <property type="molecule type" value="Genomic_DNA"/>
</dbReference>
<feature type="transmembrane region" description="Helical" evidence="1">
    <location>
        <begin position="7"/>
        <end position="27"/>
    </location>
</feature>
<feature type="transmembrane region" description="Helical" evidence="1">
    <location>
        <begin position="421"/>
        <end position="440"/>
    </location>
</feature>
<keyword evidence="1" id="KW-0472">Membrane</keyword>
<dbReference type="AlphaFoldDB" id="A0A517SU67"/>
<keyword evidence="1" id="KW-1133">Transmembrane helix</keyword>
<feature type="transmembrane region" description="Helical" evidence="1">
    <location>
        <begin position="356"/>
        <end position="375"/>
    </location>
</feature>
<dbReference type="Proteomes" id="UP000315003">
    <property type="component" value="Chromosome"/>
</dbReference>
<feature type="transmembrane region" description="Helical" evidence="1">
    <location>
        <begin position="452"/>
        <end position="469"/>
    </location>
</feature>
<accession>A0A517SU67</accession>
<name>A0A517SU67_9BACT</name>
<evidence type="ECO:0000256" key="1">
    <source>
        <dbReference type="SAM" id="Phobius"/>
    </source>
</evidence>
<dbReference type="SUPFAM" id="SSF52047">
    <property type="entry name" value="RNI-like"/>
    <property type="match status" value="1"/>
</dbReference>
<reference evidence="2 3" key="1">
    <citation type="submission" date="2019-02" db="EMBL/GenBank/DDBJ databases">
        <title>Deep-cultivation of Planctomycetes and their phenomic and genomic characterization uncovers novel biology.</title>
        <authorList>
            <person name="Wiegand S."/>
            <person name="Jogler M."/>
            <person name="Boedeker C."/>
            <person name="Pinto D."/>
            <person name="Vollmers J."/>
            <person name="Rivas-Marin E."/>
            <person name="Kohn T."/>
            <person name="Peeters S.H."/>
            <person name="Heuer A."/>
            <person name="Rast P."/>
            <person name="Oberbeckmann S."/>
            <person name="Bunk B."/>
            <person name="Jeske O."/>
            <person name="Meyerdierks A."/>
            <person name="Storesund J.E."/>
            <person name="Kallscheuer N."/>
            <person name="Luecker S."/>
            <person name="Lage O.M."/>
            <person name="Pohl T."/>
            <person name="Merkel B.J."/>
            <person name="Hornburger P."/>
            <person name="Mueller R.-W."/>
            <person name="Bruemmer F."/>
            <person name="Labrenz M."/>
            <person name="Spormann A.M."/>
            <person name="Op den Camp H."/>
            <person name="Overmann J."/>
            <person name="Amann R."/>
            <person name="Jetten M.S.M."/>
            <person name="Mascher T."/>
            <person name="Medema M.H."/>
            <person name="Devos D.P."/>
            <person name="Kaster A.-K."/>
            <person name="Ovreas L."/>
            <person name="Rohde M."/>
            <person name="Galperin M.Y."/>
            <person name="Jogler C."/>
        </authorList>
    </citation>
    <scope>NUCLEOTIDE SEQUENCE [LARGE SCALE GENOMIC DNA]</scope>
    <source>
        <strain evidence="2 3">SV_7m_r</strain>
    </source>
</reference>
<dbReference type="InterPro" id="IPR032675">
    <property type="entry name" value="LRR_dom_sf"/>
</dbReference>
<evidence type="ECO:0000313" key="3">
    <source>
        <dbReference type="Proteomes" id="UP000315003"/>
    </source>
</evidence>
<proteinExistence type="predicted"/>
<keyword evidence="1" id="KW-0812">Transmembrane</keyword>
<dbReference type="RefSeq" id="WP_145271701.1">
    <property type="nucleotide sequence ID" value="NZ_CP036272.1"/>
</dbReference>
<protein>
    <recommendedName>
        <fullName evidence="4">Leucine Rich repeats (2 copies)</fullName>
    </recommendedName>
</protein>
<gene>
    <name evidence="2" type="ORF">SV7mr_21830</name>
</gene>
<dbReference type="OrthoDB" id="221711at2"/>
<sequence length="766" mass="86023">MRTETSPVCWSAVRVTFFFFLWGLVAFQHDFGLCVSSGTVTAESVASLQRCQAEVQAAANAYQQFGLSRRVRMYSEMRVDKDPVISATVDWSEHAPSTTVNELFLRHGERFRMDRILQNKVRSYQGFDGKVARQRINALAINQPAAGLRTGSGDTIANLLPHCLLNVGLDLPSMGWVFGSTVPMQRSAYEGGRGSDFECEPDSYRGSDGWRVRWLAQFGSDSHLVYRCEAFLASKYSALPVFQRYQLIESGEVRELVQIYADQFQRSEHDGLWYPKRVIGTRAKRNDEVDVFEATYAWNDSFADLEQFSDLPVSEAALKKPVKATVAAFTPQSLLDEMPGNILPLYYSSMEEFQRFWIWVLVYLIVMFAMLVCFIRYTGIGRWIRNCVADHPSAFCCGGLLLALPLAYWASQPLGWSSHGLTLIITGAFLLVWMGLVMFVSGQYRITMRMSLALSVTCALIFSGLSVGHRRVAPRSNFIADLQKGGGKVVTGAWLYDDDRLFLPPQLEPLVGPAWRGKTSQAVVMVNSLQHGRPEHWSLDEVRWLGIASPTEDGFVLDASLINRMPSSENLWTLKLQQGGLTDDGIEKLKRFPRLVDLSIDCEQQDMPESITELKSLERLTLTHATVDAALLSCLAQMECLQVVNLIKPVFDPTDQPPAFDQYIEELHVQFASLDGQAFELLGAVAETLQVVDCKCTIGVDEAPQVSKVEQLTIGSSEFGNLDLNRIRCGESLRWMRLRDTNVNIEGIDQYSMRYPSASLTLETRR</sequence>
<feature type="transmembrane region" description="Helical" evidence="1">
    <location>
        <begin position="387"/>
        <end position="409"/>
    </location>
</feature>
<keyword evidence="3" id="KW-1185">Reference proteome</keyword>
<organism evidence="2 3">
    <name type="scientific">Stieleria bergensis</name>
    <dbReference type="NCBI Taxonomy" id="2528025"/>
    <lineage>
        <taxon>Bacteria</taxon>
        <taxon>Pseudomonadati</taxon>
        <taxon>Planctomycetota</taxon>
        <taxon>Planctomycetia</taxon>
        <taxon>Pirellulales</taxon>
        <taxon>Pirellulaceae</taxon>
        <taxon>Stieleria</taxon>
    </lineage>
</organism>
<dbReference type="Gene3D" id="3.80.10.10">
    <property type="entry name" value="Ribonuclease Inhibitor"/>
    <property type="match status" value="1"/>
</dbReference>
<evidence type="ECO:0008006" key="4">
    <source>
        <dbReference type="Google" id="ProtNLM"/>
    </source>
</evidence>
<evidence type="ECO:0000313" key="2">
    <source>
        <dbReference type="EMBL" id="QDT59674.1"/>
    </source>
</evidence>